<proteinExistence type="predicted"/>
<reference evidence="3" key="1">
    <citation type="submission" date="2023-03" db="EMBL/GenBank/DDBJ databases">
        <title>Borrelidin-producing and root-colonizing Streptomyces rochei is a potent biopesticide for soil-borne oomycete-caused plant diseases.</title>
        <authorList>
            <person name="Zhou D."/>
            <person name="Wang X."/>
            <person name="Navarro-Munoz J.C."/>
            <person name="Li W."/>
            <person name="Li J."/>
            <person name="Jiu M."/>
            <person name="Deng S."/>
            <person name="Ye Y."/>
            <person name="Daly P."/>
            <person name="Wei L."/>
        </authorList>
    </citation>
    <scope>NUCLEOTIDE SEQUENCE</scope>
    <source>
        <strain evidence="3">JK1</strain>
        <plasmid evidence="3">unnamed</plasmid>
    </source>
</reference>
<dbReference type="Proteomes" id="UP001605990">
    <property type="component" value="Unassembled WGS sequence"/>
</dbReference>
<name>A0AAX3ZVF4_STRRO</name>
<sequence length="99" mass="10327">MSTNASLARDGLQAAARTVIITLAGAADAQRLLQDSRSLQTAVAEMEALLDSADDTPREGPEPDLRTACPGLAGPRRTARQAARSFLLPAPRTTKGTSP</sequence>
<evidence type="ECO:0000313" key="2">
    <source>
        <dbReference type="EMBL" id="MFG6294142.1"/>
    </source>
</evidence>
<evidence type="ECO:0000313" key="5">
    <source>
        <dbReference type="Proteomes" id="UP001605990"/>
    </source>
</evidence>
<keyword evidence="5" id="KW-1185">Reference proteome</keyword>
<feature type="region of interest" description="Disordered" evidence="1">
    <location>
        <begin position="52"/>
        <end position="99"/>
    </location>
</feature>
<protein>
    <submittedName>
        <fullName evidence="3">Uncharacterized protein</fullName>
    </submittedName>
</protein>
<feature type="compositionally biased region" description="Basic and acidic residues" evidence="1">
    <location>
        <begin position="55"/>
        <end position="65"/>
    </location>
</feature>
<dbReference type="EMBL" id="CP121272">
    <property type="protein sequence ID" value="WMC90930.1"/>
    <property type="molecule type" value="Genomic_DNA"/>
</dbReference>
<dbReference type="GeneID" id="90947431"/>
<evidence type="ECO:0000313" key="4">
    <source>
        <dbReference type="Proteomes" id="UP001231701"/>
    </source>
</evidence>
<evidence type="ECO:0000313" key="3">
    <source>
        <dbReference type="EMBL" id="WMC90930.1"/>
    </source>
</evidence>
<dbReference type="Proteomes" id="UP001231701">
    <property type="component" value="Plasmid unnamed"/>
</dbReference>
<gene>
    <name evidence="2" type="ORF">ACGU38_02040</name>
    <name evidence="3" type="ORF">P7W03_35370</name>
</gene>
<keyword evidence="3" id="KW-0614">Plasmid</keyword>
<dbReference type="AlphaFoldDB" id="A0AAX3ZVF4"/>
<evidence type="ECO:0000256" key="1">
    <source>
        <dbReference type="SAM" id="MobiDB-lite"/>
    </source>
</evidence>
<reference evidence="2 5" key="2">
    <citation type="submission" date="2024-10" db="EMBL/GenBank/DDBJ databases">
        <title>Draft genome assembly of a novel steroid transforming actinomycete isolated from African clawed frog Xenopus laevis.</title>
        <authorList>
            <person name="Bragin E."/>
            <person name="Kollerov V."/>
            <person name="Donova M.V."/>
        </authorList>
    </citation>
    <scope>NUCLEOTIDE SEQUENCE [LARGE SCALE GENOMIC DNA]</scope>
    <source>
        <strain evidence="2 5">MTOC-St3</strain>
    </source>
</reference>
<dbReference type="RefSeq" id="WP_306693625.1">
    <property type="nucleotide sequence ID" value="NZ_CP121272.1"/>
</dbReference>
<organism evidence="3 4">
    <name type="scientific">Streptomyces rochei</name>
    <name type="common">Streptomyces parvullus</name>
    <dbReference type="NCBI Taxonomy" id="1928"/>
    <lineage>
        <taxon>Bacteria</taxon>
        <taxon>Bacillati</taxon>
        <taxon>Actinomycetota</taxon>
        <taxon>Actinomycetes</taxon>
        <taxon>Kitasatosporales</taxon>
        <taxon>Streptomycetaceae</taxon>
        <taxon>Streptomyces</taxon>
        <taxon>Streptomyces rochei group</taxon>
    </lineage>
</organism>
<geneLocation type="plasmid" evidence="3 4">
    <name>unnamed</name>
</geneLocation>
<accession>A0AAX3ZVF4</accession>
<dbReference type="EMBL" id="JBIENY010000030">
    <property type="protein sequence ID" value="MFG6294142.1"/>
    <property type="molecule type" value="Genomic_DNA"/>
</dbReference>